<dbReference type="OrthoDB" id="1056464at2759"/>
<proteinExistence type="predicted"/>
<protein>
    <submittedName>
        <fullName evidence="1">Uncharacterized protein</fullName>
    </submittedName>
</protein>
<name>A0A8X7UQW8_BRACI</name>
<accession>A0A8X7UQW8</accession>
<dbReference type="Proteomes" id="UP000886595">
    <property type="component" value="Unassembled WGS sequence"/>
</dbReference>
<dbReference type="EMBL" id="JAAMPC010000010">
    <property type="protein sequence ID" value="KAG2288840.1"/>
    <property type="molecule type" value="Genomic_DNA"/>
</dbReference>
<reference evidence="1 2" key="1">
    <citation type="submission" date="2020-02" db="EMBL/GenBank/DDBJ databases">
        <authorList>
            <person name="Ma Q."/>
            <person name="Huang Y."/>
            <person name="Song X."/>
            <person name="Pei D."/>
        </authorList>
    </citation>
    <scope>NUCLEOTIDE SEQUENCE [LARGE SCALE GENOMIC DNA]</scope>
    <source>
        <strain evidence="1">Sxm20200214</strain>
        <tissue evidence="1">Leaf</tissue>
    </source>
</reference>
<gene>
    <name evidence="1" type="ORF">Bca52824_048444</name>
</gene>
<organism evidence="1 2">
    <name type="scientific">Brassica carinata</name>
    <name type="common">Ethiopian mustard</name>
    <name type="synonym">Abyssinian cabbage</name>
    <dbReference type="NCBI Taxonomy" id="52824"/>
    <lineage>
        <taxon>Eukaryota</taxon>
        <taxon>Viridiplantae</taxon>
        <taxon>Streptophyta</taxon>
        <taxon>Embryophyta</taxon>
        <taxon>Tracheophyta</taxon>
        <taxon>Spermatophyta</taxon>
        <taxon>Magnoliopsida</taxon>
        <taxon>eudicotyledons</taxon>
        <taxon>Gunneridae</taxon>
        <taxon>Pentapetalae</taxon>
        <taxon>rosids</taxon>
        <taxon>malvids</taxon>
        <taxon>Brassicales</taxon>
        <taxon>Brassicaceae</taxon>
        <taxon>Brassiceae</taxon>
        <taxon>Brassica</taxon>
    </lineage>
</organism>
<evidence type="ECO:0000313" key="2">
    <source>
        <dbReference type="Proteomes" id="UP000886595"/>
    </source>
</evidence>
<sequence length="92" mass="10176">MEKLCLPTFDGVSDPSAHVTSFNIVMRRANLSDEEKDVGFCQLFVLLKRKAAIVSASKTDLRTTLNKSKARKAAHTVDAPSLQPQITRANQF</sequence>
<comment type="caution">
    <text evidence="1">The sequence shown here is derived from an EMBL/GenBank/DDBJ whole genome shotgun (WGS) entry which is preliminary data.</text>
</comment>
<evidence type="ECO:0000313" key="1">
    <source>
        <dbReference type="EMBL" id="KAG2288840.1"/>
    </source>
</evidence>
<keyword evidence="2" id="KW-1185">Reference proteome</keyword>
<dbReference type="AlphaFoldDB" id="A0A8X7UQW8"/>